<evidence type="ECO:0000256" key="9">
    <source>
        <dbReference type="ARBA" id="ARBA00049893"/>
    </source>
</evidence>
<comment type="catalytic activity">
    <reaction evidence="9">
        <text>S-methyl-5'-thioadenosine + phosphate = 5-(methylsulfanyl)-alpha-D-ribose 1-phosphate + adenine</text>
        <dbReference type="Rhea" id="RHEA:11852"/>
        <dbReference type="ChEBI" id="CHEBI:16708"/>
        <dbReference type="ChEBI" id="CHEBI:17509"/>
        <dbReference type="ChEBI" id="CHEBI:43474"/>
        <dbReference type="ChEBI" id="CHEBI:58533"/>
        <dbReference type="EC" id="2.4.2.28"/>
    </reaction>
    <physiologicalReaction direction="left-to-right" evidence="9">
        <dbReference type="Rhea" id="RHEA:11853"/>
    </physiologicalReaction>
</comment>
<evidence type="ECO:0000313" key="10">
    <source>
        <dbReference type="EMBL" id="MCA9392193.1"/>
    </source>
</evidence>
<dbReference type="Proteomes" id="UP000751518">
    <property type="component" value="Unassembled WGS sequence"/>
</dbReference>
<keyword evidence="3" id="KW-0808">Transferase</keyword>
<dbReference type="GO" id="GO:0016787">
    <property type="term" value="F:hydrolase activity"/>
    <property type="evidence" value="ECO:0007669"/>
    <property type="project" value="UniProtKB-KW"/>
</dbReference>
<gene>
    <name evidence="10" type="ORF">KC614_03260</name>
</gene>
<evidence type="ECO:0000256" key="6">
    <source>
        <dbReference type="ARBA" id="ARBA00022833"/>
    </source>
</evidence>
<evidence type="ECO:0000256" key="8">
    <source>
        <dbReference type="ARBA" id="ARBA00048968"/>
    </source>
</evidence>
<dbReference type="Pfam" id="PF02578">
    <property type="entry name" value="Cu-oxidase_4"/>
    <property type="match status" value="1"/>
</dbReference>
<proteinExistence type="inferred from homology"/>
<dbReference type="SUPFAM" id="SSF64438">
    <property type="entry name" value="CNF1/YfiH-like putative cysteine hydrolases"/>
    <property type="match status" value="1"/>
</dbReference>
<evidence type="ECO:0000256" key="4">
    <source>
        <dbReference type="ARBA" id="ARBA00022723"/>
    </source>
</evidence>
<comment type="caution">
    <text evidence="10">The sequence shown here is derived from an EMBL/GenBank/DDBJ whole genome shotgun (WGS) entry which is preliminary data.</text>
</comment>
<dbReference type="InterPro" id="IPR038371">
    <property type="entry name" value="Cu_polyphenol_OxRdtase_sf"/>
</dbReference>
<dbReference type="InterPro" id="IPR003730">
    <property type="entry name" value="Cu_polyphenol_OxRdtase"/>
</dbReference>
<dbReference type="PANTHER" id="PTHR30616">
    <property type="entry name" value="UNCHARACTERIZED PROTEIN YFIH"/>
    <property type="match status" value="1"/>
</dbReference>
<dbReference type="InterPro" id="IPR011324">
    <property type="entry name" value="Cytotoxic_necrot_fac-like_cat"/>
</dbReference>
<comment type="catalytic activity">
    <reaction evidence="8">
        <text>adenosine + phosphate = alpha-D-ribose 1-phosphate + adenine</text>
        <dbReference type="Rhea" id="RHEA:27642"/>
        <dbReference type="ChEBI" id="CHEBI:16335"/>
        <dbReference type="ChEBI" id="CHEBI:16708"/>
        <dbReference type="ChEBI" id="CHEBI:43474"/>
        <dbReference type="ChEBI" id="CHEBI:57720"/>
        <dbReference type="EC" id="2.4.2.1"/>
    </reaction>
    <physiologicalReaction direction="left-to-right" evidence="8">
        <dbReference type="Rhea" id="RHEA:27643"/>
    </physiologicalReaction>
</comment>
<keyword evidence="6" id="KW-0862">Zinc</keyword>
<protein>
    <submittedName>
        <fullName evidence="10">Polyphenol oxidase family protein</fullName>
    </submittedName>
</protein>
<evidence type="ECO:0000256" key="5">
    <source>
        <dbReference type="ARBA" id="ARBA00022801"/>
    </source>
</evidence>
<dbReference type="CDD" id="cd16833">
    <property type="entry name" value="YfiH"/>
    <property type="match status" value="1"/>
</dbReference>
<reference evidence="10" key="2">
    <citation type="journal article" date="2021" name="Microbiome">
        <title>Successional dynamics and alternative stable states in a saline activated sludge microbial community over 9 years.</title>
        <authorList>
            <person name="Wang Y."/>
            <person name="Ye J."/>
            <person name="Ju F."/>
            <person name="Liu L."/>
            <person name="Boyd J.A."/>
            <person name="Deng Y."/>
            <person name="Parks D.H."/>
            <person name="Jiang X."/>
            <person name="Yin X."/>
            <person name="Woodcroft B.J."/>
            <person name="Tyson G.W."/>
            <person name="Hugenholtz P."/>
            <person name="Polz M.F."/>
            <person name="Zhang T."/>
        </authorList>
    </citation>
    <scope>NUCLEOTIDE SEQUENCE</scope>
    <source>
        <strain evidence="10">HKST-UBA03</strain>
    </source>
</reference>
<sequence length="281" mass="31751">MQSYAEIKYLKPNVGHFPTLTSSVINGFSWGKDAGNMSFTFGSVSEVLKRQQTFFNDLSLGRVRDCVTLIPEHQDRIVDLTSELKDSLKVTAVGAGIKADAIFTHLKDQTLVVKPADCTTALIYAIDSEGREVIGIVHSGWRGVDAELPKKSIQHLIDVYRVRPEDIRLSILPHIFKEHRTQETIDTYKNLEKYGQFMEKKGELWHFDECGCALSQYQDTGVLDENIEIYNIDTYAEAEKGNTFSQKLEVNQKRQGIEPNIGRFIAVIMMTKNQSLKASSK</sequence>
<evidence type="ECO:0000256" key="3">
    <source>
        <dbReference type="ARBA" id="ARBA00022679"/>
    </source>
</evidence>
<name>A0A955LKR7_UNCKA</name>
<dbReference type="Gene3D" id="3.60.140.10">
    <property type="entry name" value="CNF1/YfiH-like putative cysteine hydrolases"/>
    <property type="match status" value="1"/>
</dbReference>
<reference evidence="10" key="1">
    <citation type="submission" date="2020-04" db="EMBL/GenBank/DDBJ databases">
        <authorList>
            <person name="Zhang T."/>
        </authorList>
    </citation>
    <scope>NUCLEOTIDE SEQUENCE</scope>
    <source>
        <strain evidence="10">HKST-UBA03</strain>
    </source>
</reference>
<comment type="similarity">
    <text evidence="2">Belongs to the purine nucleoside phosphorylase YfiH/LACC1 family.</text>
</comment>
<evidence type="ECO:0000313" key="11">
    <source>
        <dbReference type="Proteomes" id="UP000751518"/>
    </source>
</evidence>
<evidence type="ECO:0000256" key="2">
    <source>
        <dbReference type="ARBA" id="ARBA00007353"/>
    </source>
</evidence>
<dbReference type="EMBL" id="JAGQKZ010000026">
    <property type="protein sequence ID" value="MCA9392193.1"/>
    <property type="molecule type" value="Genomic_DNA"/>
</dbReference>
<organism evidence="10 11">
    <name type="scientific">candidate division WWE3 bacterium</name>
    <dbReference type="NCBI Taxonomy" id="2053526"/>
    <lineage>
        <taxon>Bacteria</taxon>
        <taxon>Katanobacteria</taxon>
    </lineage>
</organism>
<comment type="catalytic activity">
    <reaction evidence="7">
        <text>adenosine + H2O + H(+) = inosine + NH4(+)</text>
        <dbReference type="Rhea" id="RHEA:24408"/>
        <dbReference type="ChEBI" id="CHEBI:15377"/>
        <dbReference type="ChEBI" id="CHEBI:15378"/>
        <dbReference type="ChEBI" id="CHEBI:16335"/>
        <dbReference type="ChEBI" id="CHEBI:17596"/>
        <dbReference type="ChEBI" id="CHEBI:28938"/>
        <dbReference type="EC" id="3.5.4.4"/>
    </reaction>
    <physiologicalReaction direction="left-to-right" evidence="7">
        <dbReference type="Rhea" id="RHEA:24409"/>
    </physiologicalReaction>
</comment>
<keyword evidence="4" id="KW-0479">Metal-binding</keyword>
<accession>A0A955LKR7</accession>
<dbReference type="AlphaFoldDB" id="A0A955LKR7"/>
<dbReference type="PANTHER" id="PTHR30616:SF2">
    <property type="entry name" value="PURINE NUCLEOSIDE PHOSPHORYLASE LACC1"/>
    <property type="match status" value="1"/>
</dbReference>
<evidence type="ECO:0000256" key="7">
    <source>
        <dbReference type="ARBA" id="ARBA00047989"/>
    </source>
</evidence>
<comment type="catalytic activity">
    <reaction evidence="1">
        <text>inosine + phosphate = alpha-D-ribose 1-phosphate + hypoxanthine</text>
        <dbReference type="Rhea" id="RHEA:27646"/>
        <dbReference type="ChEBI" id="CHEBI:17368"/>
        <dbReference type="ChEBI" id="CHEBI:17596"/>
        <dbReference type="ChEBI" id="CHEBI:43474"/>
        <dbReference type="ChEBI" id="CHEBI:57720"/>
        <dbReference type="EC" id="2.4.2.1"/>
    </reaction>
    <physiologicalReaction direction="left-to-right" evidence="1">
        <dbReference type="Rhea" id="RHEA:27647"/>
    </physiologicalReaction>
</comment>
<keyword evidence="5" id="KW-0378">Hydrolase</keyword>
<dbReference type="GO" id="GO:0005507">
    <property type="term" value="F:copper ion binding"/>
    <property type="evidence" value="ECO:0007669"/>
    <property type="project" value="TreeGrafter"/>
</dbReference>
<dbReference type="GO" id="GO:0017061">
    <property type="term" value="F:S-methyl-5-thioadenosine phosphorylase activity"/>
    <property type="evidence" value="ECO:0007669"/>
    <property type="project" value="UniProtKB-EC"/>
</dbReference>
<evidence type="ECO:0000256" key="1">
    <source>
        <dbReference type="ARBA" id="ARBA00000553"/>
    </source>
</evidence>